<reference evidence="1" key="1">
    <citation type="submission" date="2018-06" db="EMBL/GenBank/DDBJ databases">
        <authorList>
            <person name="Zhirakovskaya E."/>
        </authorList>
    </citation>
    <scope>NUCLEOTIDE SEQUENCE</scope>
</reference>
<dbReference type="AlphaFoldDB" id="A0A3B1BVC1"/>
<name>A0A3B1BVC1_9ZZZZ</name>
<protein>
    <submittedName>
        <fullName evidence="1">Uncharacterized protein</fullName>
    </submittedName>
</protein>
<evidence type="ECO:0000313" key="1">
    <source>
        <dbReference type="EMBL" id="VAX19682.1"/>
    </source>
</evidence>
<dbReference type="EMBL" id="UOGC01000093">
    <property type="protein sequence ID" value="VAX19682.1"/>
    <property type="molecule type" value="Genomic_DNA"/>
</dbReference>
<accession>A0A3B1BVC1</accession>
<organism evidence="1">
    <name type="scientific">hydrothermal vent metagenome</name>
    <dbReference type="NCBI Taxonomy" id="652676"/>
    <lineage>
        <taxon>unclassified sequences</taxon>
        <taxon>metagenomes</taxon>
        <taxon>ecological metagenomes</taxon>
    </lineage>
</organism>
<sequence length="170" mass="18575">MLEKFVGHCVKNLVVFGAILFLPVMACGPTSTDQFLVSPILTTPQEITANEKFWLGTWNLNVNEGAVPPSSTGIISGTLVISVPESETARSTFTSVRTIVWGTVTCIWTGSHIVDYEPETYEEIVTASECTPAAESTTETVLNSGFYSFSEDNSVLTAGPKENKWVWDRM</sequence>
<gene>
    <name evidence="1" type="ORF">MNBD_NITROSPINAE01-1590</name>
</gene>
<proteinExistence type="predicted"/>